<accession>A0AAN7SUE1</accession>
<feature type="region of interest" description="Disordered" evidence="1">
    <location>
        <begin position="1"/>
        <end position="85"/>
    </location>
</feature>
<organism evidence="2 3">
    <name type="scientific">Lithohypha guttulata</name>
    <dbReference type="NCBI Taxonomy" id="1690604"/>
    <lineage>
        <taxon>Eukaryota</taxon>
        <taxon>Fungi</taxon>
        <taxon>Dikarya</taxon>
        <taxon>Ascomycota</taxon>
        <taxon>Pezizomycotina</taxon>
        <taxon>Eurotiomycetes</taxon>
        <taxon>Chaetothyriomycetidae</taxon>
        <taxon>Chaetothyriales</taxon>
        <taxon>Trichomeriaceae</taxon>
        <taxon>Lithohypha</taxon>
    </lineage>
</organism>
<evidence type="ECO:0000313" key="2">
    <source>
        <dbReference type="EMBL" id="KAK5081730.1"/>
    </source>
</evidence>
<name>A0AAN7SUE1_9EURO</name>
<gene>
    <name evidence="2" type="ORF">LTR05_007864</name>
</gene>
<protein>
    <submittedName>
        <fullName evidence="2">Uncharacterized protein</fullName>
    </submittedName>
</protein>
<reference evidence="2 3" key="1">
    <citation type="submission" date="2023-08" db="EMBL/GenBank/DDBJ databases">
        <title>Black Yeasts Isolated from many extreme environments.</title>
        <authorList>
            <person name="Coleine C."/>
            <person name="Stajich J.E."/>
            <person name="Selbmann L."/>
        </authorList>
    </citation>
    <scope>NUCLEOTIDE SEQUENCE [LARGE SCALE GENOMIC DNA]</scope>
    <source>
        <strain evidence="2 3">CCFEE 5910</strain>
    </source>
</reference>
<dbReference type="Proteomes" id="UP001309876">
    <property type="component" value="Unassembled WGS sequence"/>
</dbReference>
<keyword evidence="3" id="KW-1185">Reference proteome</keyword>
<feature type="compositionally biased region" description="Basic and acidic residues" evidence="1">
    <location>
        <begin position="38"/>
        <end position="78"/>
    </location>
</feature>
<sequence>MDNDRQARPVVQAANKARSVTSVGLGAQHLSDFFEENETGKRYRRCGDPPKEKPSEKPKPPKADDADDKPPKPPRGQEVRGWGMG</sequence>
<proteinExistence type="predicted"/>
<evidence type="ECO:0000313" key="3">
    <source>
        <dbReference type="Proteomes" id="UP001309876"/>
    </source>
</evidence>
<comment type="caution">
    <text evidence="2">The sequence shown here is derived from an EMBL/GenBank/DDBJ whole genome shotgun (WGS) entry which is preliminary data.</text>
</comment>
<evidence type="ECO:0000256" key="1">
    <source>
        <dbReference type="SAM" id="MobiDB-lite"/>
    </source>
</evidence>
<dbReference type="EMBL" id="JAVRRJ010000009">
    <property type="protein sequence ID" value="KAK5081730.1"/>
    <property type="molecule type" value="Genomic_DNA"/>
</dbReference>
<dbReference type="AlphaFoldDB" id="A0AAN7SUE1"/>